<accession>A0ABT1MTU8</accession>
<sequence>MTDRSLTDWLAAKPAVLQGKGPIAIILCEDDAAIAETLDHHLGLGFRHILALSAEPVDQRLPALRDARVTNLIHDCRRADAHVEAVNAVIAAAAPGLWLYYAYNAEFLFFPFSESRSVGEMLAFHTEERRAAMLCYAIDLYARDLTVAPDAVDIDGAMFDPRLHFALSPDGTERRLDFHGGLRWRFEDRLPADRRRIDRIALFRTEHGLRLQADHRLNRAEMNTYSCAWHHNLTAAIASFRVAKALVSNPGSREGIDSFVWAGSAPFDWRAQQLLDLGLMEPGQWF</sequence>
<comment type="caution">
    <text evidence="1">The sequence shown here is derived from an EMBL/GenBank/DDBJ whole genome shotgun (WGS) entry which is preliminary data.</text>
</comment>
<name>A0ABT1MTU8_9RHOB</name>
<dbReference type="Pfam" id="PF13704">
    <property type="entry name" value="Glyco_tranf_2_4"/>
    <property type="match status" value="1"/>
</dbReference>
<dbReference type="RefSeq" id="WP_255330568.1">
    <property type="nucleotide sequence ID" value="NZ_JAKZEU010000005.1"/>
</dbReference>
<proteinExistence type="predicted"/>
<gene>
    <name evidence="1" type="ORF">MLD63_14130</name>
</gene>
<dbReference type="EMBL" id="JAKZEU010000005">
    <property type="protein sequence ID" value="MCQ0971559.1"/>
    <property type="molecule type" value="Genomic_DNA"/>
</dbReference>
<protein>
    <submittedName>
        <fullName evidence="1">Glycosyltransferase family 2 protein</fullName>
    </submittedName>
</protein>
<evidence type="ECO:0000313" key="1">
    <source>
        <dbReference type="EMBL" id="MCQ0971559.1"/>
    </source>
</evidence>
<reference evidence="1 2" key="1">
    <citation type="submission" date="2022-03" db="EMBL/GenBank/DDBJ databases">
        <authorList>
            <person name="He Y."/>
        </authorList>
    </citation>
    <scope>NUCLEOTIDE SEQUENCE [LARGE SCALE GENOMIC DNA]</scope>
    <source>
        <strain evidence="1 2">TK19116</strain>
    </source>
</reference>
<dbReference type="Proteomes" id="UP001203945">
    <property type="component" value="Unassembled WGS sequence"/>
</dbReference>
<evidence type="ECO:0000313" key="2">
    <source>
        <dbReference type="Proteomes" id="UP001203945"/>
    </source>
</evidence>
<keyword evidence="2" id="KW-1185">Reference proteome</keyword>
<organism evidence="1 2">
    <name type="scientific">Paracoccus albicereus</name>
    <dbReference type="NCBI Taxonomy" id="2922394"/>
    <lineage>
        <taxon>Bacteria</taxon>
        <taxon>Pseudomonadati</taxon>
        <taxon>Pseudomonadota</taxon>
        <taxon>Alphaproteobacteria</taxon>
        <taxon>Rhodobacterales</taxon>
        <taxon>Paracoccaceae</taxon>
        <taxon>Paracoccus</taxon>
    </lineage>
</organism>